<accession>A0ABP9HKN0</accession>
<dbReference type="Proteomes" id="UP001500466">
    <property type="component" value="Unassembled WGS sequence"/>
</dbReference>
<feature type="region of interest" description="Disordered" evidence="1">
    <location>
        <begin position="209"/>
        <end position="265"/>
    </location>
</feature>
<reference evidence="4" key="1">
    <citation type="journal article" date="2019" name="Int. J. Syst. Evol. Microbiol.">
        <title>The Global Catalogue of Microorganisms (GCM) 10K type strain sequencing project: providing services to taxonomists for standard genome sequencing and annotation.</title>
        <authorList>
            <consortium name="The Broad Institute Genomics Platform"/>
            <consortium name="The Broad Institute Genome Sequencing Center for Infectious Disease"/>
            <person name="Wu L."/>
            <person name="Ma J."/>
        </authorList>
    </citation>
    <scope>NUCLEOTIDE SEQUENCE [LARGE SCALE GENOMIC DNA]</scope>
    <source>
        <strain evidence="4">JCM 17986</strain>
    </source>
</reference>
<dbReference type="InterPro" id="IPR000845">
    <property type="entry name" value="Nucleoside_phosphorylase_d"/>
</dbReference>
<evidence type="ECO:0000313" key="3">
    <source>
        <dbReference type="EMBL" id="GAA4972742.1"/>
    </source>
</evidence>
<name>A0ABP9HKN0_9ACTN</name>
<dbReference type="InterPro" id="IPR035994">
    <property type="entry name" value="Nucleoside_phosphorylase_sf"/>
</dbReference>
<proteinExistence type="predicted"/>
<gene>
    <name evidence="3" type="ORF">GCM10023205_43770</name>
</gene>
<dbReference type="Gene3D" id="3.40.50.1580">
    <property type="entry name" value="Nucleoside phosphorylase domain"/>
    <property type="match status" value="1"/>
</dbReference>
<feature type="compositionally biased region" description="Low complexity" evidence="1">
    <location>
        <begin position="209"/>
        <end position="222"/>
    </location>
</feature>
<evidence type="ECO:0000259" key="2">
    <source>
        <dbReference type="Pfam" id="PF01048"/>
    </source>
</evidence>
<dbReference type="RefSeq" id="WP_345677294.1">
    <property type="nucleotide sequence ID" value="NZ_BAABHS010000015.1"/>
</dbReference>
<evidence type="ECO:0000313" key="4">
    <source>
        <dbReference type="Proteomes" id="UP001500466"/>
    </source>
</evidence>
<keyword evidence="4" id="KW-1185">Reference proteome</keyword>
<protein>
    <recommendedName>
        <fullName evidence="2">Nucleoside phosphorylase domain-containing protein</fullName>
    </recommendedName>
</protein>
<comment type="caution">
    <text evidence="3">The sequence shown here is derived from an EMBL/GenBank/DDBJ whole genome shotgun (WGS) entry which is preliminary data.</text>
</comment>
<organism evidence="3 4">
    <name type="scientific">Yinghuangia aomiensis</name>
    <dbReference type="NCBI Taxonomy" id="676205"/>
    <lineage>
        <taxon>Bacteria</taxon>
        <taxon>Bacillati</taxon>
        <taxon>Actinomycetota</taxon>
        <taxon>Actinomycetes</taxon>
        <taxon>Kitasatosporales</taxon>
        <taxon>Streptomycetaceae</taxon>
        <taxon>Yinghuangia</taxon>
    </lineage>
</organism>
<evidence type="ECO:0000256" key="1">
    <source>
        <dbReference type="SAM" id="MobiDB-lite"/>
    </source>
</evidence>
<feature type="domain" description="Nucleoside phosphorylase" evidence="2">
    <location>
        <begin position="30"/>
        <end position="168"/>
    </location>
</feature>
<dbReference type="SUPFAM" id="SSF53167">
    <property type="entry name" value="Purine and uridine phosphorylases"/>
    <property type="match status" value="1"/>
</dbReference>
<dbReference type="EMBL" id="BAABHS010000015">
    <property type="protein sequence ID" value="GAA4972742.1"/>
    <property type="molecule type" value="Genomic_DNA"/>
</dbReference>
<sequence length="265" mass="27336">MTDPGDRRDARDRGVVAAPLRIEAHALGRGGAVPVVRTGMGERKSRNAAVRLRSVPALVIAGMGAGMRGLKPGEVVVATEVRDPSGHVRVCPWADEVAAALREAAASASLGPVVHTGPVATVRKLVRPAEREALAARGVVAADMESSFLLGGSAEDRPWAVVRVVSDAPGHELLRPGIVRNGLKAYTSLKVVAPVLSAWLRGPYTAAAPDEPADPAASSAPAGRNEADLTQTPEAPGSQAPQAPRAPGTVSEQDGGDDVRPRRDA</sequence>
<dbReference type="Pfam" id="PF01048">
    <property type="entry name" value="PNP_UDP_1"/>
    <property type="match status" value="1"/>
</dbReference>